<evidence type="ECO:0000256" key="2">
    <source>
        <dbReference type="ARBA" id="ARBA00015125"/>
    </source>
</evidence>
<evidence type="ECO:0000256" key="3">
    <source>
        <dbReference type="ARBA" id="ARBA00029839"/>
    </source>
</evidence>
<name>A0A4R3J692_9PROT</name>
<comment type="catalytic activity">
    <reaction evidence="4">
        <text>2 GTP = 3',3'-c-di-GMP + 2 diphosphate</text>
        <dbReference type="Rhea" id="RHEA:24898"/>
        <dbReference type="ChEBI" id="CHEBI:33019"/>
        <dbReference type="ChEBI" id="CHEBI:37565"/>
        <dbReference type="ChEBI" id="CHEBI:58805"/>
        <dbReference type="EC" id="2.7.7.65"/>
    </reaction>
</comment>
<dbReference type="InterPro" id="IPR029787">
    <property type="entry name" value="Nucleotide_cyclase"/>
</dbReference>
<dbReference type="GO" id="GO:0020037">
    <property type="term" value="F:heme binding"/>
    <property type="evidence" value="ECO:0007669"/>
    <property type="project" value="InterPro"/>
</dbReference>
<protein>
    <recommendedName>
        <fullName evidence="2">Diguanylate cyclase DosC</fullName>
        <ecNumber evidence="1">2.7.7.65</ecNumber>
    </recommendedName>
    <alternativeName>
        <fullName evidence="3">Direct oxygen-sensing cyclase</fullName>
    </alternativeName>
</protein>
<sequence length="463" mass="52562">MAAIDREKLHEIYLGRQDALVAKIAQIVAPEIPAMVNVFYSELLGHPEADAFLNSELVATRLTHSMVVWVESLFKPKTAADIDALIARQREVGQAHARINIPLYLVVEGVRILRRELSACIMASDMGRGDLVRSLVLVNELLDHVISLMNESYMSGMIANDRNVSSLRMQIPPYVLALDCERLRSYLFDWMRENVLALYQNRTRSAVQCRSLGRSEFGLWVEHRAPFMFADGFGGDDLLNQVRKIDVLCDVASKNRREGNDEIFKRALLELNDAVDHAAWTMSELIKQTLELESGRDSLTRVFNRRYLSTIMQHETGISMKHGHPYAVLLLDIDHFKKVNDSYGHDFGDRILHQFAEILSLNVRINDYVFRYGGEEFLILLGDMDEERAMQLAEKIREAVAQASFTAPDQKPIRVTTSIGVALHDGHPDFEQIISRADTALYTAKKDGRNRCVYIHGDACKTE</sequence>
<dbReference type="GO" id="GO:1902201">
    <property type="term" value="P:negative regulation of bacterial-type flagellum-dependent cell motility"/>
    <property type="evidence" value="ECO:0007669"/>
    <property type="project" value="TreeGrafter"/>
</dbReference>
<dbReference type="Pfam" id="PF00990">
    <property type="entry name" value="GGDEF"/>
    <property type="match status" value="1"/>
</dbReference>
<dbReference type="SMART" id="SM00267">
    <property type="entry name" value="GGDEF"/>
    <property type="match status" value="1"/>
</dbReference>
<dbReference type="EC" id="2.7.7.65" evidence="1"/>
<dbReference type="CDD" id="cd01949">
    <property type="entry name" value="GGDEF"/>
    <property type="match status" value="1"/>
</dbReference>
<dbReference type="InterPro" id="IPR009050">
    <property type="entry name" value="Globin-like_sf"/>
</dbReference>
<dbReference type="InterPro" id="IPR050469">
    <property type="entry name" value="Diguanylate_Cyclase"/>
</dbReference>
<organism evidence="6 7">
    <name type="scientific">Varunaivibrio sulfuroxidans</name>
    <dbReference type="NCBI Taxonomy" id="1773489"/>
    <lineage>
        <taxon>Bacteria</taxon>
        <taxon>Pseudomonadati</taxon>
        <taxon>Pseudomonadota</taxon>
        <taxon>Alphaproteobacteria</taxon>
        <taxon>Rhodospirillales</taxon>
        <taxon>Magnetovibrionaceae</taxon>
        <taxon>Varunaivibrio</taxon>
    </lineage>
</organism>
<accession>A0A4R3J692</accession>
<dbReference type="PROSITE" id="PS50887">
    <property type="entry name" value="GGDEF"/>
    <property type="match status" value="1"/>
</dbReference>
<proteinExistence type="predicted"/>
<dbReference type="GO" id="GO:0043709">
    <property type="term" value="P:cell adhesion involved in single-species biofilm formation"/>
    <property type="evidence" value="ECO:0007669"/>
    <property type="project" value="TreeGrafter"/>
</dbReference>
<dbReference type="Gene3D" id="3.30.70.270">
    <property type="match status" value="1"/>
</dbReference>
<dbReference type="AlphaFoldDB" id="A0A4R3J692"/>
<dbReference type="GO" id="GO:0052621">
    <property type="term" value="F:diguanylate cyclase activity"/>
    <property type="evidence" value="ECO:0007669"/>
    <property type="project" value="UniProtKB-EC"/>
</dbReference>
<dbReference type="SUPFAM" id="SSF55073">
    <property type="entry name" value="Nucleotide cyclase"/>
    <property type="match status" value="1"/>
</dbReference>
<evidence type="ECO:0000313" key="7">
    <source>
        <dbReference type="Proteomes" id="UP000295304"/>
    </source>
</evidence>
<dbReference type="OrthoDB" id="9812260at2"/>
<evidence type="ECO:0000313" key="6">
    <source>
        <dbReference type="EMBL" id="TCS60862.1"/>
    </source>
</evidence>
<gene>
    <name evidence="6" type="ORF">EDD55_10922</name>
</gene>
<dbReference type="GO" id="GO:0019825">
    <property type="term" value="F:oxygen binding"/>
    <property type="evidence" value="ECO:0007669"/>
    <property type="project" value="InterPro"/>
</dbReference>
<dbReference type="FunFam" id="3.30.70.270:FF:000001">
    <property type="entry name" value="Diguanylate cyclase domain protein"/>
    <property type="match status" value="1"/>
</dbReference>
<dbReference type="NCBIfam" id="TIGR00254">
    <property type="entry name" value="GGDEF"/>
    <property type="match status" value="1"/>
</dbReference>
<dbReference type="Proteomes" id="UP000295304">
    <property type="component" value="Unassembled WGS sequence"/>
</dbReference>
<reference evidence="6 7" key="1">
    <citation type="submission" date="2019-03" db="EMBL/GenBank/DDBJ databases">
        <title>Genomic Encyclopedia of Type Strains, Phase IV (KMG-IV): sequencing the most valuable type-strain genomes for metagenomic binning, comparative biology and taxonomic classification.</title>
        <authorList>
            <person name="Goeker M."/>
        </authorList>
    </citation>
    <scope>NUCLEOTIDE SEQUENCE [LARGE SCALE GENOMIC DNA]</scope>
    <source>
        <strain evidence="6 7">DSM 101688</strain>
    </source>
</reference>
<comment type="caution">
    <text evidence="6">The sequence shown here is derived from an EMBL/GenBank/DDBJ whole genome shotgun (WGS) entry which is preliminary data.</text>
</comment>
<dbReference type="InterPro" id="IPR044398">
    <property type="entry name" value="Globin-sensor_dom"/>
</dbReference>
<dbReference type="PANTHER" id="PTHR45138:SF9">
    <property type="entry name" value="DIGUANYLATE CYCLASE DGCM-RELATED"/>
    <property type="match status" value="1"/>
</dbReference>
<dbReference type="SUPFAM" id="SSF46458">
    <property type="entry name" value="Globin-like"/>
    <property type="match status" value="1"/>
</dbReference>
<evidence type="ECO:0000256" key="1">
    <source>
        <dbReference type="ARBA" id="ARBA00012528"/>
    </source>
</evidence>
<dbReference type="InterPro" id="IPR000160">
    <property type="entry name" value="GGDEF_dom"/>
</dbReference>
<dbReference type="Pfam" id="PF11563">
    <property type="entry name" value="Protoglobin"/>
    <property type="match status" value="1"/>
</dbReference>
<dbReference type="RefSeq" id="WP_132939695.1">
    <property type="nucleotide sequence ID" value="NZ_CP119676.1"/>
</dbReference>
<evidence type="ECO:0000256" key="4">
    <source>
        <dbReference type="ARBA" id="ARBA00034247"/>
    </source>
</evidence>
<dbReference type="PANTHER" id="PTHR45138">
    <property type="entry name" value="REGULATORY COMPONENTS OF SENSORY TRANSDUCTION SYSTEM"/>
    <property type="match status" value="1"/>
</dbReference>
<dbReference type="InterPro" id="IPR043128">
    <property type="entry name" value="Rev_trsase/Diguanyl_cyclase"/>
</dbReference>
<keyword evidence="7" id="KW-1185">Reference proteome</keyword>
<evidence type="ECO:0000259" key="5">
    <source>
        <dbReference type="PROSITE" id="PS50887"/>
    </source>
</evidence>
<feature type="domain" description="GGDEF" evidence="5">
    <location>
        <begin position="324"/>
        <end position="457"/>
    </location>
</feature>
<dbReference type="EMBL" id="SLZW01000009">
    <property type="protein sequence ID" value="TCS60862.1"/>
    <property type="molecule type" value="Genomic_DNA"/>
</dbReference>
<dbReference type="GO" id="GO:0005886">
    <property type="term" value="C:plasma membrane"/>
    <property type="evidence" value="ECO:0007669"/>
    <property type="project" value="TreeGrafter"/>
</dbReference>
<dbReference type="Gene3D" id="1.10.490.10">
    <property type="entry name" value="Globins"/>
    <property type="match status" value="1"/>
</dbReference>
<dbReference type="InterPro" id="IPR012292">
    <property type="entry name" value="Globin/Proto"/>
</dbReference>